<protein>
    <submittedName>
        <fullName evidence="1">Uncharacterized protein</fullName>
    </submittedName>
</protein>
<evidence type="ECO:0000313" key="2">
    <source>
        <dbReference type="Proteomes" id="UP000310200"/>
    </source>
</evidence>
<proteinExistence type="predicted"/>
<organism evidence="1 2">
    <name type="scientific">Temnothorax longispinosus</name>
    <dbReference type="NCBI Taxonomy" id="300112"/>
    <lineage>
        <taxon>Eukaryota</taxon>
        <taxon>Metazoa</taxon>
        <taxon>Ecdysozoa</taxon>
        <taxon>Arthropoda</taxon>
        <taxon>Hexapoda</taxon>
        <taxon>Insecta</taxon>
        <taxon>Pterygota</taxon>
        <taxon>Neoptera</taxon>
        <taxon>Endopterygota</taxon>
        <taxon>Hymenoptera</taxon>
        <taxon>Apocrita</taxon>
        <taxon>Aculeata</taxon>
        <taxon>Formicoidea</taxon>
        <taxon>Formicidae</taxon>
        <taxon>Myrmicinae</taxon>
        <taxon>Temnothorax</taxon>
    </lineage>
</organism>
<evidence type="ECO:0000313" key="1">
    <source>
        <dbReference type="EMBL" id="TGZ48767.1"/>
    </source>
</evidence>
<name>A0A4S2KLK5_9HYME</name>
<keyword evidence="2" id="KW-1185">Reference proteome</keyword>
<accession>A0A4S2KLK5</accession>
<gene>
    <name evidence="1" type="ORF">DBV15_10501</name>
</gene>
<dbReference type="AlphaFoldDB" id="A0A4S2KLK5"/>
<dbReference type="Proteomes" id="UP000310200">
    <property type="component" value="Unassembled WGS sequence"/>
</dbReference>
<dbReference type="EMBL" id="QBLH01002316">
    <property type="protein sequence ID" value="TGZ48767.1"/>
    <property type="molecule type" value="Genomic_DNA"/>
</dbReference>
<comment type="caution">
    <text evidence="1">The sequence shown here is derived from an EMBL/GenBank/DDBJ whole genome shotgun (WGS) entry which is preliminary data.</text>
</comment>
<sequence length="47" mass="5062">MNRPRGPAFHTVAAQVHSLPCGYRGLIPAETILEKRKRSSTVGATEG</sequence>
<reference evidence="1 2" key="1">
    <citation type="journal article" date="2019" name="Philos. Trans. R. Soc. Lond., B, Biol. Sci.">
        <title>Ant behaviour and brain gene expression of defending hosts depend on the ecological success of the intruding social parasite.</title>
        <authorList>
            <person name="Kaur R."/>
            <person name="Stoldt M."/>
            <person name="Jongepier E."/>
            <person name="Feldmeyer B."/>
            <person name="Menzel F."/>
            <person name="Bornberg-Bauer E."/>
            <person name="Foitzik S."/>
        </authorList>
    </citation>
    <scope>NUCLEOTIDE SEQUENCE [LARGE SCALE GENOMIC DNA]</scope>
    <source>
        <tissue evidence="1">Whole body</tissue>
    </source>
</reference>